<comment type="caution">
    <text evidence="1">The sequence shown here is derived from an EMBL/GenBank/DDBJ whole genome shotgun (WGS) entry which is preliminary data.</text>
</comment>
<accession>A0A7W8LRN9</accession>
<protein>
    <submittedName>
        <fullName evidence="1">Uncharacterized protein</fullName>
    </submittedName>
</protein>
<dbReference type="AlphaFoldDB" id="A0A7W8LRN9"/>
<keyword evidence="2" id="KW-1185">Reference proteome</keyword>
<gene>
    <name evidence="1" type="ORF">HNQ09_003559</name>
</gene>
<dbReference type="EMBL" id="JACHFN010000020">
    <property type="protein sequence ID" value="MBB5236091.1"/>
    <property type="molecule type" value="Genomic_DNA"/>
</dbReference>
<sequence length="59" mass="6087">MPGSSVQLDADMTVGAFKADFPTQRQGGFLNTRHAGQLGGGEAHLSCRVTAGQLKVVTA</sequence>
<proteinExistence type="predicted"/>
<reference evidence="1 2" key="1">
    <citation type="submission" date="2020-08" db="EMBL/GenBank/DDBJ databases">
        <title>Genomic Encyclopedia of Type Strains, Phase IV (KMG-IV): sequencing the most valuable type-strain genomes for metagenomic binning, comparative biology and taxonomic classification.</title>
        <authorList>
            <person name="Goeker M."/>
        </authorList>
    </citation>
    <scope>NUCLEOTIDE SEQUENCE [LARGE SCALE GENOMIC DNA]</scope>
    <source>
        <strain evidence="1 2">DSM 101791</strain>
    </source>
</reference>
<evidence type="ECO:0000313" key="1">
    <source>
        <dbReference type="EMBL" id="MBB5236091.1"/>
    </source>
</evidence>
<name>A0A7W8LRN9_9DEIO</name>
<evidence type="ECO:0000313" key="2">
    <source>
        <dbReference type="Proteomes" id="UP000525389"/>
    </source>
</evidence>
<dbReference type="Proteomes" id="UP000525389">
    <property type="component" value="Unassembled WGS sequence"/>
</dbReference>
<organism evidence="1 2">
    <name type="scientific">Deinococcus budaensis</name>
    <dbReference type="NCBI Taxonomy" id="1665626"/>
    <lineage>
        <taxon>Bacteria</taxon>
        <taxon>Thermotogati</taxon>
        <taxon>Deinococcota</taxon>
        <taxon>Deinococci</taxon>
        <taxon>Deinococcales</taxon>
        <taxon>Deinococcaceae</taxon>
        <taxon>Deinococcus</taxon>
    </lineage>
</organism>